<dbReference type="PANTHER" id="PTHR10926">
    <property type="entry name" value="CELL CYCLE CONTROL PROTEIN 50"/>
    <property type="match status" value="1"/>
</dbReference>
<dbReference type="PIRSF" id="PIRSF015840">
    <property type="entry name" value="DUF284_TM_euk"/>
    <property type="match status" value="1"/>
</dbReference>
<evidence type="ECO:0000256" key="3">
    <source>
        <dbReference type="ARBA" id="ARBA00022692"/>
    </source>
</evidence>
<dbReference type="Pfam" id="PF03381">
    <property type="entry name" value="CDC50"/>
    <property type="match status" value="1"/>
</dbReference>
<keyword evidence="9" id="KW-1185">Reference proteome</keyword>
<dbReference type="Proteomes" id="UP000183365">
    <property type="component" value="Unassembled WGS sequence"/>
</dbReference>
<evidence type="ECO:0000256" key="2">
    <source>
        <dbReference type="ARBA" id="ARBA00009457"/>
    </source>
</evidence>
<organism evidence="8 9">
    <name type="scientific">Hanseniaspora guilliermondii</name>
    <dbReference type="NCBI Taxonomy" id="56406"/>
    <lineage>
        <taxon>Eukaryota</taxon>
        <taxon>Fungi</taxon>
        <taxon>Dikarya</taxon>
        <taxon>Ascomycota</taxon>
        <taxon>Saccharomycotina</taxon>
        <taxon>Saccharomycetes</taxon>
        <taxon>Saccharomycodales</taxon>
        <taxon>Saccharomycodaceae</taxon>
        <taxon>Hanseniaspora</taxon>
    </lineage>
</organism>
<dbReference type="GO" id="GO:0051301">
    <property type="term" value="P:cell division"/>
    <property type="evidence" value="ECO:0007669"/>
    <property type="project" value="UniProtKB-KW"/>
</dbReference>
<evidence type="ECO:0000256" key="1">
    <source>
        <dbReference type="ARBA" id="ARBA00004141"/>
    </source>
</evidence>
<dbReference type="PANTHER" id="PTHR10926:SF0">
    <property type="entry name" value="CDC50, ISOFORM A"/>
    <property type="match status" value="1"/>
</dbReference>
<evidence type="ECO:0000256" key="4">
    <source>
        <dbReference type="ARBA" id="ARBA00022989"/>
    </source>
</evidence>
<name>A0A1L0B2Z0_9ASCO</name>
<keyword evidence="8" id="KW-0132">Cell division</keyword>
<keyword evidence="5 6" id="KW-0472">Membrane</keyword>
<dbReference type="AlphaFoldDB" id="A0A1L0B2Z0"/>
<dbReference type="EMBL" id="FQNF01000066">
    <property type="protein sequence ID" value="SGZ40840.1"/>
    <property type="molecule type" value="Genomic_DNA"/>
</dbReference>
<keyword evidence="3 7" id="KW-0812">Transmembrane</keyword>
<evidence type="ECO:0000256" key="6">
    <source>
        <dbReference type="PIRNR" id="PIRNR015840"/>
    </source>
</evidence>
<sequence length="427" mass="48565">MVDRLNTNNDPDSFSRIIDESIEDFNTFELSDEGIDQERVNNNIGSVTTQMNGALNKKPPNTAFRQQRLKAWQPILSPKTMIPTLLMVVIVFAPIGIGLLVSFLKVQHIIVDYSHCKDLASGTYSSIPSKYLDIALKETGQKKAKDATDAMWKYDSSTGTCTIKFDIDHDIKKNLYMYYKLTNFYQNHRKYVESYDLKQLQGHAVGVSDLNDFCKPLKEIDGKPIYPCGLIANSLFNDSISLQLSNTETKGSNYQFSSKDIAWKSDRKIYKKTKYNPADIVPPPNWAKKYPDGYNDDNLFDISEYEDLLVWMRTAGMPSFYKLKGKNEKDDLPKGSYEISIEDNYPVHMFGGTKSIVITSSSVIGGRNISLPLMYLITAVISLSFAIIFFINIFIIKPKKASITEHSYLSNDNEMLQQQLNPLREIM</sequence>
<evidence type="ECO:0000313" key="9">
    <source>
        <dbReference type="Proteomes" id="UP000183365"/>
    </source>
</evidence>
<accession>A0A1L0B2Z0</accession>
<comment type="subcellular location">
    <subcellularLocation>
        <location evidence="1">Membrane</location>
        <topology evidence="1">Multi-pass membrane protein</topology>
    </subcellularLocation>
</comment>
<dbReference type="GO" id="GO:0045332">
    <property type="term" value="P:phospholipid translocation"/>
    <property type="evidence" value="ECO:0007669"/>
    <property type="project" value="UniProtKB-UniRule"/>
</dbReference>
<proteinExistence type="inferred from homology"/>
<evidence type="ECO:0000256" key="7">
    <source>
        <dbReference type="SAM" id="Phobius"/>
    </source>
</evidence>
<dbReference type="GO" id="GO:0005794">
    <property type="term" value="C:Golgi apparatus"/>
    <property type="evidence" value="ECO:0007669"/>
    <property type="project" value="TreeGrafter"/>
</dbReference>
<dbReference type="GO" id="GO:0005886">
    <property type="term" value="C:plasma membrane"/>
    <property type="evidence" value="ECO:0007669"/>
    <property type="project" value="TreeGrafter"/>
</dbReference>
<dbReference type="InterPro" id="IPR005045">
    <property type="entry name" value="CDC50/LEM3_fam"/>
</dbReference>
<keyword evidence="4 7" id="KW-1133">Transmembrane helix</keyword>
<feature type="transmembrane region" description="Helical" evidence="7">
    <location>
        <begin position="85"/>
        <end position="104"/>
    </location>
</feature>
<evidence type="ECO:0000313" key="8">
    <source>
        <dbReference type="EMBL" id="SGZ40840.1"/>
    </source>
</evidence>
<reference evidence="9" key="1">
    <citation type="submission" date="2016-11" db="EMBL/GenBank/DDBJ databases">
        <authorList>
            <person name="Guldener U."/>
        </authorList>
    </citation>
    <scope>NUCLEOTIDE SEQUENCE [LARGE SCALE GENOMIC DNA]</scope>
</reference>
<feature type="transmembrane region" description="Helical" evidence="7">
    <location>
        <begin position="373"/>
        <end position="396"/>
    </location>
</feature>
<evidence type="ECO:0000256" key="5">
    <source>
        <dbReference type="ARBA" id="ARBA00023136"/>
    </source>
</evidence>
<dbReference type="OrthoDB" id="340608at2759"/>
<comment type="similarity">
    <text evidence="2 6">Belongs to the CDC50/LEM3 family.</text>
</comment>
<keyword evidence="8" id="KW-0131">Cell cycle</keyword>
<dbReference type="VEuPathDB" id="FungiDB:HGUI_03040"/>
<protein>
    <submittedName>
        <fullName evidence="8">Related to Cell division control protein 50</fullName>
    </submittedName>
</protein>
<dbReference type="GO" id="GO:0005783">
    <property type="term" value="C:endoplasmic reticulum"/>
    <property type="evidence" value="ECO:0007669"/>
    <property type="project" value="TreeGrafter"/>
</dbReference>
<gene>
    <name evidence="8" type="ORF">HGUI_03040</name>
</gene>